<sequence length="91" mass="10097">MTTRITIVTTPVCHFQEEVRQTLEALARDYPLEVREVPVDSPEGHALVNAHRPAMMPLVLADDVYLSEGPLARQSLEGLLLARHETVPAGR</sequence>
<dbReference type="SUPFAM" id="SSF52833">
    <property type="entry name" value="Thioredoxin-like"/>
    <property type="match status" value="1"/>
</dbReference>
<evidence type="ECO:0000313" key="1">
    <source>
        <dbReference type="EMBL" id="KAE8764732.1"/>
    </source>
</evidence>
<reference evidence="1 2" key="1">
    <citation type="submission" date="2019-10" db="EMBL/GenBank/DDBJ databases">
        <title>Georgenia wutianyii sp. nov. and Georgenia yuyongxinii sp. nov. isolated from plateau pika (Ochotona curzoniae) in the Qinghai-Tibet plateau of China.</title>
        <authorList>
            <person name="Tian Z."/>
        </authorList>
    </citation>
    <scope>NUCLEOTIDE SEQUENCE [LARGE SCALE GENOMIC DNA]</scope>
    <source>
        <strain evidence="1 2">DSM 21501</strain>
    </source>
</reference>
<dbReference type="AlphaFoldDB" id="A0A7J5UQN2"/>
<dbReference type="OrthoDB" id="8779161at2"/>
<comment type="caution">
    <text evidence="1">The sequence shown here is derived from an EMBL/GenBank/DDBJ whole genome shotgun (WGS) entry which is preliminary data.</text>
</comment>
<proteinExistence type="predicted"/>
<organism evidence="1 2">
    <name type="scientific">Georgenia thermotolerans</name>
    <dbReference type="NCBI Taxonomy" id="527326"/>
    <lineage>
        <taxon>Bacteria</taxon>
        <taxon>Bacillati</taxon>
        <taxon>Actinomycetota</taxon>
        <taxon>Actinomycetes</taxon>
        <taxon>Micrococcales</taxon>
        <taxon>Bogoriellaceae</taxon>
        <taxon>Georgenia</taxon>
    </lineage>
</organism>
<dbReference type="EMBL" id="WHJE01000024">
    <property type="protein sequence ID" value="KAE8764732.1"/>
    <property type="molecule type" value="Genomic_DNA"/>
</dbReference>
<keyword evidence="2" id="KW-1185">Reference proteome</keyword>
<gene>
    <name evidence="1" type="ORF">GB883_07540</name>
</gene>
<dbReference type="RefSeq" id="WP_152203464.1">
    <property type="nucleotide sequence ID" value="NZ_VUKF01000028.1"/>
</dbReference>
<dbReference type="InterPro" id="IPR036249">
    <property type="entry name" value="Thioredoxin-like_sf"/>
</dbReference>
<evidence type="ECO:0000313" key="2">
    <source>
        <dbReference type="Proteomes" id="UP000451860"/>
    </source>
</evidence>
<protein>
    <submittedName>
        <fullName evidence="1">Glutaredoxin</fullName>
    </submittedName>
</protein>
<accession>A0A7J5UQN2</accession>
<dbReference type="Proteomes" id="UP000451860">
    <property type="component" value="Unassembled WGS sequence"/>
</dbReference>
<name>A0A7J5UQN2_9MICO</name>